<dbReference type="Pfam" id="PF01569">
    <property type="entry name" value="PAP2"/>
    <property type="match status" value="1"/>
</dbReference>
<dbReference type="RefSeq" id="WP_330929250.1">
    <property type="nucleotide sequence ID" value="NZ_CP119075.1"/>
</dbReference>
<evidence type="ECO:0000259" key="3">
    <source>
        <dbReference type="Pfam" id="PF01569"/>
    </source>
</evidence>
<dbReference type="InterPro" id="IPR036938">
    <property type="entry name" value="PAP2/HPO_sf"/>
</dbReference>
<evidence type="ECO:0000313" key="5">
    <source>
        <dbReference type="Proteomes" id="UP001218638"/>
    </source>
</evidence>
<organism evidence="4 5">
    <name type="scientific">Synoicihabitans lomoniglobus</name>
    <dbReference type="NCBI Taxonomy" id="2909285"/>
    <lineage>
        <taxon>Bacteria</taxon>
        <taxon>Pseudomonadati</taxon>
        <taxon>Verrucomicrobiota</taxon>
        <taxon>Opitutia</taxon>
        <taxon>Opitutales</taxon>
        <taxon>Opitutaceae</taxon>
        <taxon>Synoicihabitans</taxon>
    </lineage>
</organism>
<evidence type="ECO:0000256" key="1">
    <source>
        <dbReference type="SAM" id="MobiDB-lite"/>
    </source>
</evidence>
<reference evidence="4" key="1">
    <citation type="submission" date="2023-03" db="EMBL/GenBank/DDBJ databases">
        <title>Lomoglobus Profundus gen. nov., sp. nov., a novel member of the phylum Verrucomicrobia, isolated from deep-marine sediment of South China Sea.</title>
        <authorList>
            <person name="Ahmad T."/>
            <person name="Ishaq S.E."/>
            <person name="Wang F."/>
        </authorList>
    </citation>
    <scope>NUCLEOTIDE SEQUENCE</scope>
    <source>
        <strain evidence="4">LMO-M01</strain>
    </source>
</reference>
<gene>
    <name evidence="4" type="ORF">PXH66_00385</name>
</gene>
<protein>
    <submittedName>
        <fullName evidence="4">Vanadium-dependent haloperoxidase</fullName>
    </submittedName>
</protein>
<feature type="signal peptide" evidence="2">
    <location>
        <begin position="1"/>
        <end position="22"/>
    </location>
</feature>
<dbReference type="AlphaFoldDB" id="A0AAE9ZZ16"/>
<keyword evidence="2" id="KW-0732">Signal</keyword>
<sequence length="415" mass="45722">MRPFLRLALLTCFLSASLAANSVIYWNEQVVSATRLSRNPPPLAGLHYGTYHVAIFDAVNGITGTYEPWLVKEAAPAGADVDAAVAGAAYTVLKEYWSNVTNPRVLKKAYDEALAAIPEGSAKVAGLAWGEKVARVVIADRADSGWNKPMPGQYTSQEPGKWRETPPGFRPPVLPFWGRVRPFTMKSQDHFRAPPPNSPESKAYAEEAAFVAKVGARDGAERSEYETLSTPFWSDDLGTATPPGHWNVIAQDIARDRNLSTEECARLFALINLAGADAGVSCWEAKFFYSTWRPETALRETTPEYNPHIELAPDFIPNMASPAFPSYPSGHSTFSAAASRIIERFFDTDDISFTVTSDGLPGVVRHFDTISEARWEVGMSRVWGGIHVMQDNIIAQKVGMDLADYIFDGFLRPRE</sequence>
<evidence type="ECO:0000313" key="4">
    <source>
        <dbReference type="EMBL" id="WED65303.1"/>
    </source>
</evidence>
<dbReference type="PANTHER" id="PTHR34599">
    <property type="entry name" value="PEROXIDASE-RELATED"/>
    <property type="match status" value="1"/>
</dbReference>
<accession>A0AAE9ZZ16</accession>
<dbReference type="Gene3D" id="1.10.606.20">
    <property type="match status" value="1"/>
</dbReference>
<feature type="region of interest" description="Disordered" evidence="1">
    <location>
        <begin position="148"/>
        <end position="167"/>
    </location>
</feature>
<dbReference type="EMBL" id="CP119075">
    <property type="protein sequence ID" value="WED65303.1"/>
    <property type="molecule type" value="Genomic_DNA"/>
</dbReference>
<dbReference type="InterPro" id="IPR052559">
    <property type="entry name" value="V-haloperoxidase"/>
</dbReference>
<name>A0AAE9ZZ16_9BACT</name>
<evidence type="ECO:0000256" key="2">
    <source>
        <dbReference type="SAM" id="SignalP"/>
    </source>
</evidence>
<dbReference type="InterPro" id="IPR000326">
    <property type="entry name" value="PAP2/HPO"/>
</dbReference>
<dbReference type="SUPFAM" id="SSF48317">
    <property type="entry name" value="Acid phosphatase/Vanadium-dependent haloperoxidase"/>
    <property type="match status" value="1"/>
</dbReference>
<feature type="domain" description="Phosphatidic acid phosphatase type 2/haloperoxidase" evidence="3">
    <location>
        <begin position="285"/>
        <end position="395"/>
    </location>
</feature>
<keyword evidence="5" id="KW-1185">Reference proteome</keyword>
<feature type="chain" id="PRO_5042149286" evidence="2">
    <location>
        <begin position="23"/>
        <end position="415"/>
    </location>
</feature>
<dbReference type="Proteomes" id="UP001218638">
    <property type="component" value="Chromosome"/>
</dbReference>
<dbReference type="CDD" id="cd03398">
    <property type="entry name" value="PAP2_haloperoxidase"/>
    <property type="match status" value="1"/>
</dbReference>
<dbReference type="KEGG" id="slom:PXH66_00385"/>
<proteinExistence type="predicted"/>
<dbReference type="PANTHER" id="PTHR34599:SF1">
    <property type="entry name" value="PHOSPHATIDIC ACID PHOSPHATASE TYPE 2_HALOPEROXIDASE DOMAIN-CONTAINING PROTEIN"/>
    <property type="match status" value="1"/>
</dbReference>